<dbReference type="EMBL" id="BMPF01000002">
    <property type="protein sequence ID" value="GGL32819.1"/>
    <property type="molecule type" value="Genomic_DNA"/>
</dbReference>
<dbReference type="RefSeq" id="WP_188882137.1">
    <property type="nucleotide sequence ID" value="NZ_BMPF01000002.1"/>
</dbReference>
<feature type="transmembrane region" description="Helical" evidence="1">
    <location>
        <begin position="86"/>
        <end position="110"/>
    </location>
</feature>
<name>A0A830F9I3_9EURY</name>
<feature type="transmembrane region" description="Helical" evidence="1">
    <location>
        <begin position="26"/>
        <end position="48"/>
    </location>
</feature>
<dbReference type="Pfam" id="PF03334">
    <property type="entry name" value="PhaG_MnhG_YufB"/>
    <property type="match status" value="1"/>
</dbReference>
<proteinExistence type="predicted"/>
<sequence>MIQTAITAATEGASEAAHAGPSDLRLAVVAALVLVGTFFLIVGTVGLWRFPDIYNRMHATSKATTLGAASMFLAGFVRFGPFDAGLTSLVGIVFLFATAPTGAHLISLAARRLGVAMYENPDGFRASPSDADDSDD</sequence>
<protein>
    <recommendedName>
        <fullName evidence="4">Multicomponent Na+:H+ antiporter subunit G</fullName>
    </recommendedName>
</protein>
<reference evidence="2 3" key="1">
    <citation type="journal article" date="2019" name="Int. J. Syst. Evol. Microbiol.">
        <title>The Global Catalogue of Microorganisms (GCM) 10K type strain sequencing project: providing services to taxonomists for standard genome sequencing and annotation.</title>
        <authorList>
            <consortium name="The Broad Institute Genomics Platform"/>
            <consortium name="The Broad Institute Genome Sequencing Center for Infectious Disease"/>
            <person name="Wu L."/>
            <person name="Ma J."/>
        </authorList>
    </citation>
    <scope>NUCLEOTIDE SEQUENCE [LARGE SCALE GENOMIC DNA]</scope>
    <source>
        <strain evidence="2 3">JCM 19585</strain>
    </source>
</reference>
<organism evidence="2 3">
    <name type="scientific">Halarchaeum grantii</name>
    <dbReference type="NCBI Taxonomy" id="1193105"/>
    <lineage>
        <taxon>Archaea</taxon>
        <taxon>Methanobacteriati</taxon>
        <taxon>Methanobacteriota</taxon>
        <taxon>Stenosarchaea group</taxon>
        <taxon>Halobacteria</taxon>
        <taxon>Halobacteriales</taxon>
        <taxon>Halobacteriaceae</taxon>
    </lineage>
</organism>
<dbReference type="PANTHER" id="PTHR34703">
    <property type="entry name" value="ANTIPORTER SUBUNIT MNHG2-RELATED"/>
    <property type="match status" value="1"/>
</dbReference>
<accession>A0A830F9I3</accession>
<keyword evidence="1" id="KW-0472">Membrane</keyword>
<dbReference type="NCBIfam" id="TIGR01300">
    <property type="entry name" value="CPA3_mnhG_phaG"/>
    <property type="match status" value="1"/>
</dbReference>
<dbReference type="Proteomes" id="UP000628840">
    <property type="component" value="Unassembled WGS sequence"/>
</dbReference>
<dbReference type="GO" id="GO:0015385">
    <property type="term" value="F:sodium:proton antiporter activity"/>
    <property type="evidence" value="ECO:0007669"/>
    <property type="project" value="TreeGrafter"/>
</dbReference>
<dbReference type="PANTHER" id="PTHR34703:SF1">
    <property type="entry name" value="ANTIPORTER SUBUNIT MNHG2-RELATED"/>
    <property type="match status" value="1"/>
</dbReference>
<gene>
    <name evidence="2" type="ORF">GCM10009037_15610</name>
</gene>
<dbReference type="AlphaFoldDB" id="A0A830F9I3"/>
<evidence type="ECO:0000313" key="3">
    <source>
        <dbReference type="Proteomes" id="UP000628840"/>
    </source>
</evidence>
<evidence type="ECO:0000313" key="2">
    <source>
        <dbReference type="EMBL" id="GGL32819.1"/>
    </source>
</evidence>
<keyword evidence="1" id="KW-0812">Transmembrane</keyword>
<keyword evidence="1" id="KW-1133">Transmembrane helix</keyword>
<evidence type="ECO:0008006" key="4">
    <source>
        <dbReference type="Google" id="ProtNLM"/>
    </source>
</evidence>
<evidence type="ECO:0000256" key="1">
    <source>
        <dbReference type="SAM" id="Phobius"/>
    </source>
</evidence>
<keyword evidence="3" id="KW-1185">Reference proteome</keyword>
<dbReference type="InterPro" id="IPR005133">
    <property type="entry name" value="PhaG_MnhG_YufB"/>
</dbReference>
<comment type="caution">
    <text evidence="2">The sequence shown here is derived from an EMBL/GenBank/DDBJ whole genome shotgun (WGS) entry which is preliminary data.</text>
</comment>
<dbReference type="OrthoDB" id="19138at2157"/>